<organism evidence="3 4">
    <name type="scientific">Cryphonectria parasitica (strain ATCC 38755 / EP155)</name>
    <dbReference type="NCBI Taxonomy" id="660469"/>
    <lineage>
        <taxon>Eukaryota</taxon>
        <taxon>Fungi</taxon>
        <taxon>Dikarya</taxon>
        <taxon>Ascomycota</taxon>
        <taxon>Pezizomycotina</taxon>
        <taxon>Sordariomycetes</taxon>
        <taxon>Sordariomycetidae</taxon>
        <taxon>Diaporthales</taxon>
        <taxon>Cryphonectriaceae</taxon>
        <taxon>Cryphonectria-Endothia species complex</taxon>
        <taxon>Cryphonectria</taxon>
    </lineage>
</organism>
<dbReference type="AlphaFoldDB" id="A0A9P4XZP8"/>
<evidence type="ECO:0000313" key="4">
    <source>
        <dbReference type="Proteomes" id="UP000803844"/>
    </source>
</evidence>
<reference evidence="3" key="1">
    <citation type="journal article" date="2020" name="Phytopathology">
        <title>Genome sequence of the chestnut blight fungus Cryphonectria parasitica EP155: A fundamental resource for an archetypical invasive plant pathogen.</title>
        <authorList>
            <person name="Crouch J.A."/>
            <person name="Dawe A."/>
            <person name="Aerts A."/>
            <person name="Barry K."/>
            <person name="Churchill A.C.L."/>
            <person name="Grimwood J."/>
            <person name="Hillman B."/>
            <person name="Milgroom M.G."/>
            <person name="Pangilinan J."/>
            <person name="Smith M."/>
            <person name="Salamov A."/>
            <person name="Schmutz J."/>
            <person name="Yadav J."/>
            <person name="Grigoriev I.V."/>
            <person name="Nuss D."/>
        </authorList>
    </citation>
    <scope>NUCLEOTIDE SEQUENCE</scope>
    <source>
        <strain evidence="3">EP155</strain>
    </source>
</reference>
<evidence type="ECO:0000256" key="2">
    <source>
        <dbReference type="SAM" id="MobiDB-lite"/>
    </source>
</evidence>
<sequence length="310" mass="33551">MPPQLKIHVQGSGSVFRTAERGVLYIEIACTGTDKVSVSSTVTSTTERLVTTFRQYALKTEDGLYPHPGAGITTFAVSAPTTHSYVPMEWVGDEHRPAARQYTVITNAEVVFRDLSLLARLASDMTAMPNVGIDRTEWRLTDATRKLITREARVKAMENAVEKARDYASVVGRNMVAVSIDDGPSNVTFASPFRSGGFGGVRMAPMQQQRQMQPQQMQTQPRQMQMQLQQMQQRLAQAQAAQAQAAQAQAAQAQAAQAQAAQAQAAQTQAAGTSVEGPSLEPSTITVDAQVDVKFVSTDGEEVDMSLGDD</sequence>
<keyword evidence="1" id="KW-0175">Coiled coil</keyword>
<evidence type="ECO:0000313" key="3">
    <source>
        <dbReference type="EMBL" id="KAF3763871.1"/>
    </source>
</evidence>
<protein>
    <submittedName>
        <fullName evidence="3">Uncharacterized protein</fullName>
    </submittedName>
</protein>
<dbReference type="Proteomes" id="UP000803844">
    <property type="component" value="Unassembled WGS sequence"/>
</dbReference>
<dbReference type="Pfam" id="PF04402">
    <property type="entry name" value="SIMPL"/>
    <property type="match status" value="1"/>
</dbReference>
<proteinExistence type="predicted"/>
<feature type="coiled-coil region" evidence="1">
    <location>
        <begin position="228"/>
        <end position="268"/>
    </location>
</feature>
<accession>A0A9P4XZP8</accession>
<comment type="caution">
    <text evidence="3">The sequence shown here is derived from an EMBL/GenBank/DDBJ whole genome shotgun (WGS) entry which is preliminary data.</text>
</comment>
<evidence type="ECO:0000256" key="1">
    <source>
        <dbReference type="SAM" id="Coils"/>
    </source>
</evidence>
<dbReference type="PANTHER" id="PTHR34387">
    <property type="entry name" value="SLR1258 PROTEIN"/>
    <property type="match status" value="1"/>
</dbReference>
<name>A0A9P4XZP8_CRYP1</name>
<gene>
    <name evidence="3" type="ORF">M406DRAFT_357263</name>
</gene>
<dbReference type="InterPro" id="IPR052022">
    <property type="entry name" value="26kDa_periplasmic_antigen"/>
</dbReference>
<dbReference type="OrthoDB" id="3335918at2759"/>
<dbReference type="EMBL" id="MU032349">
    <property type="protein sequence ID" value="KAF3763871.1"/>
    <property type="molecule type" value="Genomic_DNA"/>
</dbReference>
<dbReference type="InterPro" id="IPR007497">
    <property type="entry name" value="SIMPL/DUF541"/>
</dbReference>
<dbReference type="GeneID" id="63840759"/>
<feature type="region of interest" description="Disordered" evidence="2">
    <location>
        <begin position="198"/>
        <end position="228"/>
    </location>
</feature>
<feature type="compositionally biased region" description="Low complexity" evidence="2">
    <location>
        <begin position="203"/>
        <end position="228"/>
    </location>
</feature>
<dbReference type="GO" id="GO:0006974">
    <property type="term" value="P:DNA damage response"/>
    <property type="evidence" value="ECO:0007669"/>
    <property type="project" value="TreeGrafter"/>
</dbReference>
<dbReference type="Gene3D" id="3.30.110.170">
    <property type="entry name" value="Protein of unknown function (DUF541), domain 1"/>
    <property type="match status" value="1"/>
</dbReference>
<keyword evidence="4" id="KW-1185">Reference proteome</keyword>
<dbReference type="Gene3D" id="3.30.70.2970">
    <property type="entry name" value="Protein of unknown function (DUF541), domain 2"/>
    <property type="match status" value="1"/>
</dbReference>
<dbReference type="PANTHER" id="PTHR34387:SF2">
    <property type="entry name" value="SLR1258 PROTEIN"/>
    <property type="match status" value="1"/>
</dbReference>
<dbReference type="RefSeq" id="XP_040774832.1">
    <property type="nucleotide sequence ID" value="XM_040923630.1"/>
</dbReference>